<comment type="caution">
    <text evidence="2">The sequence shown here is derived from an EMBL/GenBank/DDBJ whole genome shotgun (WGS) entry which is preliminary data.</text>
</comment>
<feature type="compositionally biased region" description="Basic and acidic residues" evidence="1">
    <location>
        <begin position="10"/>
        <end position="34"/>
    </location>
</feature>
<proteinExistence type="predicted"/>
<reference evidence="2 3" key="1">
    <citation type="journal article" date="2018" name="Sci. Rep.">
        <title>Genome sequence of the cauliflower mushroom Sparassis crispa (Hanabiratake) and its association with beneficial usage.</title>
        <authorList>
            <person name="Kiyama R."/>
            <person name="Furutani Y."/>
            <person name="Kawaguchi K."/>
            <person name="Nakanishi T."/>
        </authorList>
    </citation>
    <scope>NUCLEOTIDE SEQUENCE [LARGE SCALE GENOMIC DNA]</scope>
</reference>
<dbReference type="Proteomes" id="UP000287166">
    <property type="component" value="Unassembled WGS sequence"/>
</dbReference>
<dbReference type="GeneID" id="38786150"/>
<name>A0A401H4A0_9APHY</name>
<evidence type="ECO:0000313" key="3">
    <source>
        <dbReference type="Proteomes" id="UP000287166"/>
    </source>
</evidence>
<dbReference type="InParanoid" id="A0A401H4A0"/>
<feature type="region of interest" description="Disordered" evidence="1">
    <location>
        <begin position="1"/>
        <end position="37"/>
    </location>
</feature>
<sequence length="99" mass="11011">MDVFMDVDDKDINGDMSLKPKPEDLSDKKVKEDDTPSWPSVYDSLSVMTDDALGPLSTSTSTSRVHLSSRKMVLCDSSDLIISNMKGIPTSWERPETRS</sequence>
<protein>
    <submittedName>
        <fullName evidence="2">Uncharacterized protein</fullName>
    </submittedName>
</protein>
<evidence type="ECO:0000256" key="1">
    <source>
        <dbReference type="SAM" id="MobiDB-lite"/>
    </source>
</evidence>
<dbReference type="EMBL" id="BFAD01000015">
    <property type="protein sequence ID" value="GBE89233.1"/>
    <property type="molecule type" value="Genomic_DNA"/>
</dbReference>
<dbReference type="AlphaFoldDB" id="A0A401H4A0"/>
<dbReference type="RefSeq" id="XP_027620146.1">
    <property type="nucleotide sequence ID" value="XM_027764345.1"/>
</dbReference>
<keyword evidence="3" id="KW-1185">Reference proteome</keyword>
<organism evidence="2 3">
    <name type="scientific">Sparassis crispa</name>
    <dbReference type="NCBI Taxonomy" id="139825"/>
    <lineage>
        <taxon>Eukaryota</taxon>
        <taxon>Fungi</taxon>
        <taxon>Dikarya</taxon>
        <taxon>Basidiomycota</taxon>
        <taxon>Agaricomycotina</taxon>
        <taxon>Agaricomycetes</taxon>
        <taxon>Polyporales</taxon>
        <taxon>Sparassidaceae</taxon>
        <taxon>Sparassis</taxon>
    </lineage>
</organism>
<evidence type="ECO:0000313" key="2">
    <source>
        <dbReference type="EMBL" id="GBE89233.1"/>
    </source>
</evidence>
<gene>
    <name evidence="2" type="ORF">SCP_1502410</name>
</gene>
<accession>A0A401H4A0</accession>